<keyword evidence="3" id="KW-1185">Reference proteome</keyword>
<evidence type="ECO:0000313" key="2">
    <source>
        <dbReference type="EMBL" id="MBC9785841.1"/>
    </source>
</evidence>
<dbReference type="PIRSF" id="PIRSF000390">
    <property type="entry name" value="PLP_StrS"/>
    <property type="match status" value="1"/>
</dbReference>
<dbReference type="PANTHER" id="PTHR30244:SF34">
    <property type="entry name" value="DTDP-4-AMINO-4,6-DIDEOXYGALACTOSE TRANSAMINASE"/>
    <property type="match status" value="1"/>
</dbReference>
<dbReference type="SUPFAM" id="SSF53383">
    <property type="entry name" value="PLP-dependent transferases"/>
    <property type="match status" value="1"/>
</dbReference>
<dbReference type="CDD" id="cd00616">
    <property type="entry name" value="AHBA_syn"/>
    <property type="match status" value="1"/>
</dbReference>
<proteinExistence type="inferred from homology"/>
<accession>A0ABR7T8B2</accession>
<protein>
    <submittedName>
        <fullName evidence="2">DegT/DnrJ/EryC1/StrS family aminotransferase</fullName>
    </submittedName>
</protein>
<dbReference type="Gene3D" id="3.40.640.10">
    <property type="entry name" value="Type I PLP-dependent aspartate aminotransferase-like (Major domain)"/>
    <property type="match status" value="1"/>
</dbReference>
<dbReference type="InterPro" id="IPR015422">
    <property type="entry name" value="PyrdxlP-dep_Trfase_small"/>
</dbReference>
<dbReference type="Pfam" id="PF01041">
    <property type="entry name" value="DegT_DnrJ_EryC1"/>
    <property type="match status" value="1"/>
</dbReference>
<dbReference type="PANTHER" id="PTHR30244">
    <property type="entry name" value="TRANSAMINASE"/>
    <property type="match status" value="1"/>
</dbReference>
<reference evidence="2 3" key="1">
    <citation type="submission" date="2020-07" db="EMBL/GenBank/DDBJ databases">
        <title>Draft whole-genome sequence of Heliobacterium chlorum DSM 3682, type strain.</title>
        <authorList>
            <person name="Kyndt J.A."/>
            <person name="Meyer T.E."/>
            <person name="Imhoff J.F."/>
        </authorList>
    </citation>
    <scope>NUCLEOTIDE SEQUENCE [LARGE SCALE GENOMIC DNA]</scope>
    <source>
        <strain evidence="2 3">DSM 3682</strain>
    </source>
</reference>
<keyword evidence="2" id="KW-0808">Transferase</keyword>
<dbReference type="GO" id="GO:0008483">
    <property type="term" value="F:transaminase activity"/>
    <property type="evidence" value="ECO:0007669"/>
    <property type="project" value="UniProtKB-KW"/>
</dbReference>
<organism evidence="2 3">
    <name type="scientific">Heliobacterium chlorum</name>
    <dbReference type="NCBI Taxonomy" id="2698"/>
    <lineage>
        <taxon>Bacteria</taxon>
        <taxon>Bacillati</taxon>
        <taxon>Bacillota</taxon>
        <taxon>Clostridia</taxon>
        <taxon>Eubacteriales</taxon>
        <taxon>Heliobacteriaceae</taxon>
        <taxon>Heliobacterium</taxon>
    </lineage>
</organism>
<dbReference type="InterPro" id="IPR015424">
    <property type="entry name" value="PyrdxlP-dep_Trfase"/>
</dbReference>
<comment type="caution">
    <text evidence="2">The sequence shown here is derived from an EMBL/GenBank/DDBJ whole genome shotgun (WGS) entry which is preliminary data.</text>
</comment>
<sequence length="379" mass="42597">MNKRIYLSPPHVSGYEMRYVQEAFDTNWIAPLGPNVTAFEEELSEYVGVKHGLALSSGTAGVHLALRCLGVEQGDYVFCSSLTFAGSCNPILYQKAIPVFIDSEPESWNMSPTALEKALIWAKQENKLPKAVIIVDLYGQSADYERLLPICEHYGVPVIEDAAEALGASYRGKKCGTYGVYNIFSFNGNKIITTSGGGMILSNDHEGIEKMKFWATQAREPVRHYEHKEIGYNYRMSNICAGIGRGQLAALDKRISERKAVRQQYVEAFKNLPVEFMPILQKGSPNYWLTVLTVQENCRIRPENIMVALEEKNIESRPIWKPMHLQPIYQPYPFFSHTNQGSLGESLFMKGICLPSGSSMTCSELEKVIDTIMKIFHEG</sequence>
<name>A0ABR7T8B2_HELCL</name>
<dbReference type="RefSeq" id="WP_188041272.1">
    <property type="nucleotide sequence ID" value="NZ_JACVHF010000019.1"/>
</dbReference>
<evidence type="ECO:0000313" key="3">
    <source>
        <dbReference type="Proteomes" id="UP000617402"/>
    </source>
</evidence>
<dbReference type="InterPro" id="IPR000653">
    <property type="entry name" value="DegT/StrS_aminotransferase"/>
</dbReference>
<evidence type="ECO:0000256" key="1">
    <source>
        <dbReference type="RuleBase" id="RU004508"/>
    </source>
</evidence>
<dbReference type="EMBL" id="JACVHF010000019">
    <property type="protein sequence ID" value="MBC9785841.1"/>
    <property type="molecule type" value="Genomic_DNA"/>
</dbReference>
<dbReference type="Proteomes" id="UP000617402">
    <property type="component" value="Unassembled WGS sequence"/>
</dbReference>
<gene>
    <name evidence="2" type="ORF">H1S01_15250</name>
</gene>
<comment type="similarity">
    <text evidence="1">Belongs to the DegT/DnrJ/EryC1 family.</text>
</comment>
<keyword evidence="2" id="KW-0032">Aminotransferase</keyword>
<keyword evidence="1" id="KW-0663">Pyridoxal phosphate</keyword>
<dbReference type="Gene3D" id="3.90.1150.10">
    <property type="entry name" value="Aspartate Aminotransferase, domain 1"/>
    <property type="match status" value="1"/>
</dbReference>
<dbReference type="InterPro" id="IPR015421">
    <property type="entry name" value="PyrdxlP-dep_Trfase_major"/>
</dbReference>